<dbReference type="GO" id="GO:0016747">
    <property type="term" value="F:acyltransferase activity, transferring groups other than amino-acyl groups"/>
    <property type="evidence" value="ECO:0007669"/>
    <property type="project" value="InterPro"/>
</dbReference>
<evidence type="ECO:0000256" key="1">
    <source>
        <dbReference type="SAM" id="MobiDB-lite"/>
    </source>
</evidence>
<evidence type="ECO:0000313" key="5">
    <source>
        <dbReference type="Proteomes" id="UP000230750"/>
    </source>
</evidence>
<feature type="transmembrane region" description="Helical" evidence="2">
    <location>
        <begin position="209"/>
        <end position="229"/>
    </location>
</feature>
<dbReference type="PANTHER" id="PTHR11161:SF0">
    <property type="entry name" value="O-ACYLTRANSFERASE LIKE PROTEIN"/>
    <property type="match status" value="1"/>
</dbReference>
<name>A0A2G8JMW0_STIJA</name>
<keyword evidence="2" id="KW-0472">Membrane</keyword>
<evidence type="ECO:0000256" key="2">
    <source>
        <dbReference type="SAM" id="Phobius"/>
    </source>
</evidence>
<gene>
    <name evidence="4" type="ORF">BSL78_26132</name>
</gene>
<dbReference type="Proteomes" id="UP000230750">
    <property type="component" value="Unassembled WGS sequence"/>
</dbReference>
<dbReference type="AlphaFoldDB" id="A0A2G8JMW0"/>
<feature type="transmembrane region" description="Helical" evidence="2">
    <location>
        <begin position="529"/>
        <end position="551"/>
    </location>
</feature>
<comment type="caution">
    <text evidence="4">The sequence shown here is derived from an EMBL/GenBank/DDBJ whole genome shotgun (WGS) entry which is preliminary data.</text>
</comment>
<keyword evidence="5" id="KW-1185">Reference proteome</keyword>
<accession>A0A2G8JMW0</accession>
<dbReference type="EMBL" id="MRZV01001572">
    <property type="protein sequence ID" value="PIK37035.1"/>
    <property type="molecule type" value="Genomic_DNA"/>
</dbReference>
<dbReference type="InterPro" id="IPR002656">
    <property type="entry name" value="Acyl_transf_3_dom"/>
</dbReference>
<dbReference type="OrthoDB" id="207378at2759"/>
<keyword evidence="2" id="KW-0812">Transmembrane</keyword>
<proteinExistence type="predicted"/>
<feature type="transmembrane region" description="Helical" evidence="2">
    <location>
        <begin position="305"/>
        <end position="326"/>
    </location>
</feature>
<feature type="transmembrane region" description="Helical" evidence="2">
    <location>
        <begin position="399"/>
        <end position="424"/>
    </location>
</feature>
<feature type="transmembrane region" description="Helical" evidence="2">
    <location>
        <begin position="76"/>
        <end position="98"/>
    </location>
</feature>
<feature type="transmembrane region" description="Helical" evidence="2">
    <location>
        <begin position="497"/>
        <end position="517"/>
    </location>
</feature>
<feature type="transmembrane region" description="Helical" evidence="2">
    <location>
        <begin position="264"/>
        <end position="285"/>
    </location>
</feature>
<reference evidence="4 5" key="1">
    <citation type="journal article" date="2017" name="PLoS Biol.">
        <title>The sea cucumber genome provides insights into morphological evolution and visceral regeneration.</title>
        <authorList>
            <person name="Zhang X."/>
            <person name="Sun L."/>
            <person name="Yuan J."/>
            <person name="Sun Y."/>
            <person name="Gao Y."/>
            <person name="Zhang L."/>
            <person name="Li S."/>
            <person name="Dai H."/>
            <person name="Hamel J.F."/>
            <person name="Liu C."/>
            <person name="Yu Y."/>
            <person name="Liu S."/>
            <person name="Lin W."/>
            <person name="Guo K."/>
            <person name="Jin S."/>
            <person name="Xu P."/>
            <person name="Storey K.B."/>
            <person name="Huan P."/>
            <person name="Zhang T."/>
            <person name="Zhou Y."/>
            <person name="Zhang J."/>
            <person name="Lin C."/>
            <person name="Li X."/>
            <person name="Xing L."/>
            <person name="Huo D."/>
            <person name="Sun M."/>
            <person name="Wang L."/>
            <person name="Mercier A."/>
            <person name="Li F."/>
            <person name="Yang H."/>
            <person name="Xiang J."/>
        </authorList>
    </citation>
    <scope>NUCLEOTIDE SEQUENCE [LARGE SCALE GENOMIC DNA]</scope>
    <source>
        <strain evidence="4">Shaxun</strain>
        <tissue evidence="4">Muscle</tissue>
    </source>
</reference>
<evidence type="ECO:0000313" key="4">
    <source>
        <dbReference type="EMBL" id="PIK37035.1"/>
    </source>
</evidence>
<evidence type="ECO:0000259" key="3">
    <source>
        <dbReference type="Pfam" id="PF01757"/>
    </source>
</evidence>
<dbReference type="Pfam" id="PF01757">
    <property type="entry name" value="Acyl_transf_3"/>
    <property type="match status" value="1"/>
</dbReference>
<protein>
    <submittedName>
        <fullName evidence="4">Putative nose resistant to fluoxetine protein 6</fullName>
    </submittedName>
</protein>
<keyword evidence="2" id="KW-1133">Transmembrane helix</keyword>
<feature type="region of interest" description="Disordered" evidence="1">
    <location>
        <begin position="121"/>
        <end position="146"/>
    </location>
</feature>
<feature type="transmembrane region" description="Helical" evidence="2">
    <location>
        <begin position="370"/>
        <end position="392"/>
    </location>
</feature>
<dbReference type="PANTHER" id="PTHR11161">
    <property type="entry name" value="O-ACYLTRANSFERASE"/>
    <property type="match status" value="1"/>
</dbReference>
<organism evidence="4 5">
    <name type="scientific">Stichopus japonicus</name>
    <name type="common">Sea cucumber</name>
    <dbReference type="NCBI Taxonomy" id="307972"/>
    <lineage>
        <taxon>Eukaryota</taxon>
        <taxon>Metazoa</taxon>
        <taxon>Echinodermata</taxon>
        <taxon>Eleutherozoa</taxon>
        <taxon>Echinozoa</taxon>
        <taxon>Holothuroidea</taxon>
        <taxon>Aspidochirotacea</taxon>
        <taxon>Aspidochirotida</taxon>
        <taxon>Stichopodidae</taxon>
        <taxon>Apostichopus</taxon>
    </lineage>
</organism>
<dbReference type="InterPro" id="IPR052728">
    <property type="entry name" value="O2_lipid_transport_reg"/>
</dbReference>
<sequence length="591" mass="67387">MLLTQNESEIFKKFRFISCIRITLIQYPFQIGLCVPESCSDVDLYLFVNAVLAKYNINRGVYFTCVIDRPWTWDSIFVMIILCLFGVAAIVGTTYDLVFRRRKNTETAVIVNVSTTQKDTNIDEAEREDEAGRLPLKEGAPQTGSEVPTPGLSLLQMNTIAVLNTSKGVKLLQVRRFRREMVLMSLSFVTNGSQVLNAKKPAANLGALNGLRCLSMWWIIWYHCLYFLLGTRLDNTNYVYTEIGSKPWFAFNWEAPYGVDTFLVLRYTVDYINPCGGLLVTYLTLKQLDKSDGKMNWVMFYVHRYIRLTPVYMVCLGIWTSIVIQIGEGSRKYEAFAGGRAVCQQYWWANLLYINNLVPYPGNVSQCMGWTWYLANDMQFFIFSPIFIILLYKKHWRRYGVIALVSVTVVSIIITSSVSGYWGFTAGNYGVKYNNRSDAFPPDADRTYAKPWCGAGLHCRILWASLYSNTEQRKSRFLCLALSGAADEDCLRPSEEVWNLICWVFALGVMLTIVLAMEGSSYTEPLPQWFVAIWLGMRRFLFASGVGWVAFACVTGNGGMSMTYEYRALPRTKCMIRSDGYSSLASHSEFR</sequence>
<feature type="domain" description="Acyltransferase 3" evidence="3">
    <location>
        <begin position="207"/>
        <end position="521"/>
    </location>
</feature>